<dbReference type="FunFam" id="3.30.70.380:FF:000001">
    <property type="entry name" value="Phenylalanine--tRNA ligase beta subunit"/>
    <property type="match status" value="1"/>
</dbReference>
<dbReference type="GO" id="GO:0000287">
    <property type="term" value="F:magnesium ion binding"/>
    <property type="evidence" value="ECO:0007669"/>
    <property type="project" value="UniProtKB-UniRule"/>
</dbReference>
<evidence type="ECO:0000256" key="14">
    <source>
        <dbReference type="ARBA" id="ARBA00049255"/>
    </source>
</evidence>
<dbReference type="RefSeq" id="WP_263037464.1">
    <property type="nucleotide sequence ID" value="NZ_JAOTPL010000005.1"/>
</dbReference>
<comment type="catalytic activity">
    <reaction evidence="14 15">
        <text>tRNA(Phe) + L-phenylalanine + ATP = L-phenylalanyl-tRNA(Phe) + AMP + diphosphate + H(+)</text>
        <dbReference type="Rhea" id="RHEA:19413"/>
        <dbReference type="Rhea" id="RHEA-COMP:9668"/>
        <dbReference type="Rhea" id="RHEA-COMP:9699"/>
        <dbReference type="ChEBI" id="CHEBI:15378"/>
        <dbReference type="ChEBI" id="CHEBI:30616"/>
        <dbReference type="ChEBI" id="CHEBI:33019"/>
        <dbReference type="ChEBI" id="CHEBI:58095"/>
        <dbReference type="ChEBI" id="CHEBI:78442"/>
        <dbReference type="ChEBI" id="CHEBI:78531"/>
        <dbReference type="ChEBI" id="CHEBI:456215"/>
        <dbReference type="EC" id="6.1.1.20"/>
    </reaction>
</comment>
<keyword evidence="13 15" id="KW-0030">Aminoacyl-tRNA synthetase</keyword>
<evidence type="ECO:0000313" key="20">
    <source>
        <dbReference type="EMBL" id="MCU7693976.1"/>
    </source>
</evidence>
<evidence type="ECO:0000256" key="4">
    <source>
        <dbReference type="ARBA" id="ARBA00022490"/>
    </source>
</evidence>
<keyword evidence="12 15" id="KW-0648">Protein biosynthesis</keyword>
<protein>
    <recommendedName>
        <fullName evidence="15">Phenylalanine--tRNA ligase beta subunit</fullName>
        <ecNumber evidence="15">6.1.1.20</ecNumber>
    </recommendedName>
    <alternativeName>
        <fullName evidence="15">Phenylalanyl-tRNA synthetase beta subunit</fullName>
        <shortName evidence="15">PheRS</shortName>
    </alternativeName>
</protein>
<dbReference type="Gene3D" id="3.30.56.10">
    <property type="match status" value="2"/>
</dbReference>
<dbReference type="EMBL" id="JAOTPL010000005">
    <property type="protein sequence ID" value="MCU7693976.1"/>
    <property type="molecule type" value="Genomic_DNA"/>
</dbReference>
<evidence type="ECO:0000256" key="16">
    <source>
        <dbReference type="PROSITE-ProRule" id="PRU00209"/>
    </source>
</evidence>
<dbReference type="InterPro" id="IPR020825">
    <property type="entry name" value="Phe-tRNA_synthase-like_B3/B4"/>
</dbReference>
<evidence type="ECO:0000256" key="1">
    <source>
        <dbReference type="ARBA" id="ARBA00004496"/>
    </source>
</evidence>
<dbReference type="InterPro" id="IPR009061">
    <property type="entry name" value="DNA-bd_dom_put_sf"/>
</dbReference>
<dbReference type="InterPro" id="IPR005147">
    <property type="entry name" value="tRNA_synthase_B5-dom"/>
</dbReference>
<dbReference type="InterPro" id="IPR002547">
    <property type="entry name" value="tRNA-bd_dom"/>
</dbReference>
<keyword evidence="5 16" id="KW-0820">tRNA-binding</keyword>
<comment type="caution">
    <text evidence="20">The sequence shown here is derived from an EMBL/GenBank/DDBJ whole genome shotgun (WGS) entry which is preliminary data.</text>
</comment>
<evidence type="ECO:0000259" key="18">
    <source>
        <dbReference type="PROSITE" id="PS51447"/>
    </source>
</evidence>
<reference evidence="20" key="1">
    <citation type="submission" date="2022-10" db="EMBL/GenBank/DDBJ databases">
        <authorList>
            <person name="Kim H.S."/>
            <person name="Kim J.-S."/>
            <person name="Suh M.K."/>
            <person name="Eom M.K."/>
            <person name="Lee J.-S."/>
        </authorList>
    </citation>
    <scope>NUCLEOTIDE SEQUENCE</scope>
    <source>
        <strain evidence="20">LIP-5</strain>
    </source>
</reference>
<comment type="cofactor">
    <cofactor evidence="15">
        <name>Mg(2+)</name>
        <dbReference type="ChEBI" id="CHEBI:18420"/>
    </cofactor>
    <text evidence="15">Binds 2 magnesium ions per tetramer.</text>
</comment>
<feature type="domain" description="FDX-ACB" evidence="18">
    <location>
        <begin position="711"/>
        <end position="804"/>
    </location>
</feature>
<organism evidence="20 21">
    <name type="scientific">Haoranjiania flava</name>
    <dbReference type="NCBI Taxonomy" id="1856322"/>
    <lineage>
        <taxon>Bacteria</taxon>
        <taxon>Pseudomonadati</taxon>
        <taxon>Bacteroidota</taxon>
        <taxon>Chitinophagia</taxon>
        <taxon>Chitinophagales</taxon>
        <taxon>Chitinophagaceae</taxon>
        <taxon>Haoranjiania</taxon>
    </lineage>
</organism>
<feature type="binding site" evidence="15">
    <location>
        <position position="478"/>
    </location>
    <ligand>
        <name>Mg(2+)</name>
        <dbReference type="ChEBI" id="CHEBI:18420"/>
        <note>shared with alpha subunit</note>
    </ligand>
</feature>
<evidence type="ECO:0000256" key="7">
    <source>
        <dbReference type="ARBA" id="ARBA00022723"/>
    </source>
</evidence>
<dbReference type="Gene3D" id="2.40.50.140">
    <property type="entry name" value="Nucleic acid-binding proteins"/>
    <property type="match status" value="1"/>
</dbReference>
<evidence type="ECO:0000256" key="2">
    <source>
        <dbReference type="ARBA" id="ARBA00008653"/>
    </source>
</evidence>
<dbReference type="SUPFAM" id="SSF46955">
    <property type="entry name" value="Putative DNA-binding domain"/>
    <property type="match status" value="1"/>
</dbReference>
<dbReference type="NCBIfam" id="NF045760">
    <property type="entry name" value="YtpR"/>
    <property type="match status" value="1"/>
</dbReference>
<feature type="binding site" evidence="15">
    <location>
        <position position="469"/>
    </location>
    <ligand>
        <name>Mg(2+)</name>
        <dbReference type="ChEBI" id="CHEBI:18420"/>
        <note>shared with alpha subunit</note>
    </ligand>
</feature>
<dbReference type="Gene3D" id="3.30.930.10">
    <property type="entry name" value="Bira Bifunctional Protein, Domain 2"/>
    <property type="match status" value="1"/>
</dbReference>
<comment type="similarity">
    <text evidence="2 15">Belongs to the phenylalanyl-tRNA synthetase beta subunit family. Type 1 subfamily.</text>
</comment>
<dbReference type="CDD" id="cd02796">
    <property type="entry name" value="tRNA_bind_bactPheRS"/>
    <property type="match status" value="1"/>
</dbReference>
<feature type="binding site" evidence="15">
    <location>
        <position position="475"/>
    </location>
    <ligand>
        <name>Mg(2+)</name>
        <dbReference type="ChEBI" id="CHEBI:18420"/>
        <note>shared with alpha subunit</note>
    </ligand>
</feature>
<dbReference type="HAMAP" id="MF_00283">
    <property type="entry name" value="Phe_tRNA_synth_beta1"/>
    <property type="match status" value="1"/>
</dbReference>
<evidence type="ECO:0000256" key="8">
    <source>
        <dbReference type="ARBA" id="ARBA00022741"/>
    </source>
</evidence>
<feature type="binding site" evidence="15">
    <location>
        <position position="479"/>
    </location>
    <ligand>
        <name>Mg(2+)</name>
        <dbReference type="ChEBI" id="CHEBI:18420"/>
        <note>shared with alpha subunit</note>
    </ligand>
</feature>
<name>A0AAE3IP81_9BACT</name>
<sequence>MTISYKWLSEYLPEKIEPERLSRILTSIGLEVESLEDYESIKGGLKGVVIGEVLTCEQHPNADKLKCTTVNVGAEAPLKIVCGAPNVAAGQKVAVATVGATLYPSVGEPMTMRVAKIRGEESYGMLCAEDELGMGQSHEGIMVLPQDLKPGTPASEYFSVYEDKIYEIGLTPNRMDAMSHFGVAKDVCAYLVRHENKGQKPVSPFKNGFKADNNNLPVKVTVENTEACPRYAGVTISNVTVAPSPQWLQDKLRAIGLRPINNIVDITNFILHETGQPLHAFDAAKITGNHAIVKNLPEATTFITLDEKERKLSSEDLMICNEDGGMCIAGVFGGIESGVTEATTNIFLESAAFDAVSIRKTSFRHGLRTDAATRFEKGVDISNTVNVLKRAAMLVKEIAGGEISSEVVDIYPEPKEKKTVSLKYHYLKKLSGKNYHHDTIVNVLEALGFEKVKDATDEIVLAVPYSKPDISLPADIVEEILRIDGLDNIEIPATISITPAIDPYTLKEDTKEKIANFLVGLGFNEIMTNSITNSKYYTEEELSSTVKMLNNLSAELDVMRPSMLETGLEALAYNINRKNANLQFFEFGKTYAVKEAGQYAEQEKLALYITGKTYEEAWNEKGKPQSFFRLKGIAEAVMHLLGFQKLKYKILEQEAGVALISDKIQVGKIITVPKNKATQFDIRHEVFYADIDMAAVLYLKEKQTILYKEVSRFPAVQRDLAMVLDKSVNYESIQNIISKSNLNLLKDVRLFDIFESDKLGKDKKSVAINFTFMDDQKTLTDKEIDAMMSKLTNGFIKELNAEVRK</sequence>
<dbReference type="InterPro" id="IPR004532">
    <property type="entry name" value="Phe-tRNA-ligase_IIc_bsu_bact"/>
</dbReference>
<dbReference type="InterPro" id="IPR045864">
    <property type="entry name" value="aa-tRNA-synth_II/BPL/LPL"/>
</dbReference>
<dbReference type="Pfam" id="PF03483">
    <property type="entry name" value="B3_4"/>
    <property type="match status" value="1"/>
</dbReference>
<evidence type="ECO:0000256" key="5">
    <source>
        <dbReference type="ARBA" id="ARBA00022555"/>
    </source>
</evidence>
<dbReference type="Pfam" id="PF17759">
    <property type="entry name" value="tRNA_synthFbeta"/>
    <property type="match status" value="1"/>
</dbReference>
<dbReference type="InterPro" id="IPR012340">
    <property type="entry name" value="NA-bd_OB-fold"/>
</dbReference>
<dbReference type="InterPro" id="IPR033714">
    <property type="entry name" value="tRNA_bind_bactPheRS"/>
</dbReference>
<evidence type="ECO:0000256" key="9">
    <source>
        <dbReference type="ARBA" id="ARBA00022840"/>
    </source>
</evidence>
<keyword evidence="7 15" id="KW-0479">Metal-binding</keyword>
<evidence type="ECO:0000256" key="13">
    <source>
        <dbReference type="ARBA" id="ARBA00023146"/>
    </source>
</evidence>
<dbReference type="SUPFAM" id="SSF54991">
    <property type="entry name" value="Anticodon-binding domain of PheRS"/>
    <property type="match status" value="1"/>
</dbReference>
<dbReference type="FunFam" id="3.50.40.10:FF:000001">
    <property type="entry name" value="Phenylalanine--tRNA ligase beta subunit"/>
    <property type="match status" value="1"/>
</dbReference>
<keyword evidence="6 15" id="KW-0436">Ligase</keyword>
<feature type="domain" description="TRNA-binding" evidence="17">
    <location>
        <begin position="42"/>
        <end position="155"/>
    </location>
</feature>
<dbReference type="PANTHER" id="PTHR10947">
    <property type="entry name" value="PHENYLALANYL-TRNA SYNTHETASE BETA CHAIN AND LEUCINE-RICH REPEAT-CONTAINING PROTEIN 47"/>
    <property type="match status" value="1"/>
</dbReference>
<dbReference type="SMART" id="SM00896">
    <property type="entry name" value="FDX-ACB"/>
    <property type="match status" value="1"/>
</dbReference>
<evidence type="ECO:0000259" key="17">
    <source>
        <dbReference type="PROSITE" id="PS50886"/>
    </source>
</evidence>
<dbReference type="Pfam" id="PF03484">
    <property type="entry name" value="B5"/>
    <property type="match status" value="1"/>
</dbReference>
<dbReference type="GO" id="GO:0009328">
    <property type="term" value="C:phenylalanine-tRNA ligase complex"/>
    <property type="evidence" value="ECO:0007669"/>
    <property type="project" value="TreeGrafter"/>
</dbReference>
<dbReference type="InterPro" id="IPR005121">
    <property type="entry name" value="Fdx_antiC-bd"/>
</dbReference>
<feature type="domain" description="B5" evidence="19">
    <location>
        <begin position="415"/>
        <end position="491"/>
    </location>
</feature>
<dbReference type="Gene3D" id="3.30.70.380">
    <property type="entry name" value="Ferrodoxin-fold anticodon-binding domain"/>
    <property type="match status" value="1"/>
</dbReference>
<evidence type="ECO:0000256" key="15">
    <source>
        <dbReference type="HAMAP-Rule" id="MF_00283"/>
    </source>
</evidence>
<dbReference type="GO" id="GO:0000049">
    <property type="term" value="F:tRNA binding"/>
    <property type="evidence" value="ECO:0007669"/>
    <property type="project" value="UniProtKB-UniRule"/>
</dbReference>
<dbReference type="SUPFAM" id="SSF55681">
    <property type="entry name" value="Class II aaRS and biotin synthetases"/>
    <property type="match status" value="1"/>
</dbReference>
<evidence type="ECO:0000256" key="10">
    <source>
        <dbReference type="ARBA" id="ARBA00022842"/>
    </source>
</evidence>
<keyword evidence="10 15" id="KW-0460">Magnesium</keyword>
<dbReference type="AlphaFoldDB" id="A0AAE3IP81"/>
<dbReference type="Gene3D" id="3.50.40.10">
    <property type="entry name" value="Phenylalanyl-trna Synthetase, Chain B, domain 3"/>
    <property type="match status" value="1"/>
</dbReference>
<dbReference type="PANTHER" id="PTHR10947:SF0">
    <property type="entry name" value="PHENYLALANINE--TRNA LIGASE BETA SUBUNIT"/>
    <property type="match status" value="1"/>
</dbReference>
<dbReference type="InterPro" id="IPR036690">
    <property type="entry name" value="Fdx_antiC-bd_sf"/>
</dbReference>
<dbReference type="SUPFAM" id="SSF56037">
    <property type="entry name" value="PheT/TilS domain"/>
    <property type="match status" value="1"/>
</dbReference>
<dbReference type="NCBIfam" id="TIGR00472">
    <property type="entry name" value="pheT_bact"/>
    <property type="match status" value="1"/>
</dbReference>
<gene>
    <name evidence="15 20" type="primary">pheT</name>
    <name evidence="20" type="ORF">OD355_05530</name>
</gene>
<keyword evidence="4 15" id="KW-0963">Cytoplasm</keyword>
<dbReference type="FunFam" id="2.40.50.140:FF:000045">
    <property type="entry name" value="Phenylalanine--tRNA ligase beta subunit"/>
    <property type="match status" value="1"/>
</dbReference>
<dbReference type="Pfam" id="PF01588">
    <property type="entry name" value="tRNA_bind"/>
    <property type="match status" value="1"/>
</dbReference>
<evidence type="ECO:0000256" key="6">
    <source>
        <dbReference type="ARBA" id="ARBA00022598"/>
    </source>
</evidence>
<dbReference type="GO" id="GO:0004826">
    <property type="term" value="F:phenylalanine-tRNA ligase activity"/>
    <property type="evidence" value="ECO:0007669"/>
    <property type="project" value="UniProtKB-UniRule"/>
</dbReference>
<dbReference type="InterPro" id="IPR041616">
    <property type="entry name" value="PheRS_beta_core"/>
</dbReference>
<evidence type="ECO:0000256" key="12">
    <source>
        <dbReference type="ARBA" id="ARBA00022917"/>
    </source>
</evidence>
<evidence type="ECO:0000313" key="21">
    <source>
        <dbReference type="Proteomes" id="UP001209317"/>
    </source>
</evidence>
<dbReference type="GO" id="GO:0006432">
    <property type="term" value="P:phenylalanyl-tRNA aminoacylation"/>
    <property type="evidence" value="ECO:0007669"/>
    <property type="project" value="UniProtKB-UniRule"/>
</dbReference>
<evidence type="ECO:0000259" key="19">
    <source>
        <dbReference type="PROSITE" id="PS51483"/>
    </source>
</evidence>
<dbReference type="SMART" id="SM00874">
    <property type="entry name" value="B5"/>
    <property type="match status" value="1"/>
</dbReference>
<dbReference type="Pfam" id="PF03147">
    <property type="entry name" value="FDX-ACB"/>
    <property type="match status" value="1"/>
</dbReference>
<dbReference type="PROSITE" id="PS50886">
    <property type="entry name" value="TRBD"/>
    <property type="match status" value="1"/>
</dbReference>
<dbReference type="SMART" id="SM00873">
    <property type="entry name" value="B3_4"/>
    <property type="match status" value="1"/>
</dbReference>
<dbReference type="CDD" id="cd00769">
    <property type="entry name" value="PheRS_beta_core"/>
    <property type="match status" value="1"/>
</dbReference>
<comment type="subunit">
    <text evidence="3 15">Tetramer of two alpha and two beta subunits.</text>
</comment>
<dbReference type="Proteomes" id="UP001209317">
    <property type="component" value="Unassembled WGS sequence"/>
</dbReference>
<dbReference type="SUPFAM" id="SSF50249">
    <property type="entry name" value="Nucleic acid-binding proteins"/>
    <property type="match status" value="1"/>
</dbReference>
<proteinExistence type="inferred from homology"/>
<dbReference type="PROSITE" id="PS51447">
    <property type="entry name" value="FDX_ACB"/>
    <property type="match status" value="1"/>
</dbReference>
<dbReference type="InterPro" id="IPR045060">
    <property type="entry name" value="Phe-tRNA-ligase_IIc_bsu"/>
</dbReference>
<dbReference type="EC" id="6.1.1.20" evidence="15"/>
<dbReference type="InterPro" id="IPR005146">
    <property type="entry name" value="B3/B4_tRNA-bd"/>
</dbReference>
<keyword evidence="11 16" id="KW-0694">RNA-binding</keyword>
<evidence type="ECO:0000256" key="3">
    <source>
        <dbReference type="ARBA" id="ARBA00011209"/>
    </source>
</evidence>
<evidence type="ECO:0000256" key="11">
    <source>
        <dbReference type="ARBA" id="ARBA00022884"/>
    </source>
</evidence>
<keyword evidence="21" id="KW-1185">Reference proteome</keyword>
<dbReference type="PROSITE" id="PS51483">
    <property type="entry name" value="B5"/>
    <property type="match status" value="1"/>
</dbReference>
<accession>A0AAE3IP81</accession>
<keyword evidence="8 15" id="KW-0547">Nucleotide-binding</keyword>
<comment type="subcellular location">
    <subcellularLocation>
        <location evidence="1 15">Cytoplasm</location>
    </subcellularLocation>
</comment>
<dbReference type="GO" id="GO:0005524">
    <property type="term" value="F:ATP binding"/>
    <property type="evidence" value="ECO:0007669"/>
    <property type="project" value="UniProtKB-UniRule"/>
</dbReference>
<keyword evidence="9 15" id="KW-0067">ATP-binding</keyword>